<dbReference type="PROSITE" id="PS01040">
    <property type="entry name" value="SBP_BACTERIAL_5"/>
    <property type="match status" value="1"/>
</dbReference>
<dbReference type="AlphaFoldDB" id="A0A7K0CFF2"/>
<evidence type="ECO:0000259" key="5">
    <source>
        <dbReference type="Pfam" id="PF00496"/>
    </source>
</evidence>
<dbReference type="SUPFAM" id="SSF53850">
    <property type="entry name" value="Periplasmic binding protein-like II"/>
    <property type="match status" value="1"/>
</dbReference>
<evidence type="ECO:0000313" key="6">
    <source>
        <dbReference type="EMBL" id="MQY12126.1"/>
    </source>
</evidence>
<dbReference type="InterPro" id="IPR023765">
    <property type="entry name" value="SBP_5_CS"/>
</dbReference>
<gene>
    <name evidence="6" type="ORF">SRB5_22560</name>
</gene>
<comment type="subcellular location">
    <subcellularLocation>
        <location evidence="1">Cell membrane</location>
        <topology evidence="1">Lipid-anchor</topology>
    </subcellularLocation>
</comment>
<dbReference type="Pfam" id="PF00496">
    <property type="entry name" value="SBP_bac_5"/>
    <property type="match status" value="1"/>
</dbReference>
<dbReference type="PANTHER" id="PTHR30290:SF83">
    <property type="entry name" value="ABC TRANSPORTER SUBSTRATE-BINDING PROTEIN"/>
    <property type="match status" value="1"/>
</dbReference>
<evidence type="ECO:0000256" key="4">
    <source>
        <dbReference type="SAM" id="SignalP"/>
    </source>
</evidence>
<dbReference type="PANTHER" id="PTHR30290">
    <property type="entry name" value="PERIPLASMIC BINDING COMPONENT OF ABC TRANSPORTER"/>
    <property type="match status" value="1"/>
</dbReference>
<evidence type="ECO:0000313" key="7">
    <source>
        <dbReference type="Proteomes" id="UP000466345"/>
    </source>
</evidence>
<comment type="caution">
    <text evidence="6">The sequence shown here is derived from an EMBL/GenBank/DDBJ whole genome shotgun (WGS) entry which is preliminary data.</text>
</comment>
<dbReference type="Gene3D" id="3.40.190.10">
    <property type="entry name" value="Periplasmic binding protein-like II"/>
    <property type="match status" value="1"/>
</dbReference>
<dbReference type="GO" id="GO:0015833">
    <property type="term" value="P:peptide transport"/>
    <property type="evidence" value="ECO:0007669"/>
    <property type="project" value="TreeGrafter"/>
</dbReference>
<reference evidence="6 7" key="1">
    <citation type="submission" date="2019-10" db="EMBL/GenBank/DDBJ databases">
        <title>Streptomyces smaragdinus sp. nov. and Streptomyces fabii sp. nov., isolated from the gut of fungus growing-termite Macrotermes natalensis.</title>
        <authorList>
            <person name="Schwitalla J."/>
            <person name="Benndorf R."/>
            <person name="Martin K."/>
            <person name="De Beer W."/>
            <person name="Kaster A.-K."/>
            <person name="Vollmers J."/>
            <person name="Poulsen M."/>
            <person name="Beemelmanns C."/>
        </authorList>
    </citation>
    <scope>NUCLEOTIDE SEQUENCE [LARGE SCALE GENOMIC DNA]</scope>
    <source>
        <strain evidence="6 7">RB5</strain>
    </source>
</reference>
<proteinExistence type="inferred from homology"/>
<dbReference type="EMBL" id="WEGJ01000005">
    <property type="protein sequence ID" value="MQY12126.1"/>
    <property type="molecule type" value="Genomic_DNA"/>
</dbReference>
<evidence type="ECO:0000256" key="2">
    <source>
        <dbReference type="ARBA" id="ARBA00005695"/>
    </source>
</evidence>
<accession>A0A7K0CFF2</accession>
<comment type="similarity">
    <text evidence="2">Belongs to the bacterial solute-binding protein 5 family.</text>
</comment>
<dbReference type="InterPro" id="IPR030678">
    <property type="entry name" value="Peptide/Ni-bd"/>
</dbReference>
<dbReference type="InterPro" id="IPR039424">
    <property type="entry name" value="SBP_5"/>
</dbReference>
<dbReference type="InterPro" id="IPR000914">
    <property type="entry name" value="SBP_5_dom"/>
</dbReference>
<protein>
    <recommendedName>
        <fullName evidence="5">Solute-binding protein family 5 domain-containing protein</fullName>
    </recommendedName>
</protein>
<dbReference type="PROSITE" id="PS51257">
    <property type="entry name" value="PROKAR_LIPOPROTEIN"/>
    <property type="match status" value="1"/>
</dbReference>
<dbReference type="Gene3D" id="3.10.105.10">
    <property type="entry name" value="Dipeptide-binding Protein, Domain 3"/>
    <property type="match status" value="1"/>
</dbReference>
<dbReference type="GO" id="GO:1904680">
    <property type="term" value="F:peptide transmembrane transporter activity"/>
    <property type="evidence" value="ECO:0007669"/>
    <property type="project" value="TreeGrafter"/>
</dbReference>
<dbReference type="CDD" id="cd08506">
    <property type="entry name" value="PBP2_clavulanate_OppA2"/>
    <property type="match status" value="1"/>
</dbReference>
<keyword evidence="3 4" id="KW-0732">Signal</keyword>
<sequence length="597" mass="64812">MTTHRSGRRRKAAASAVIVAALLSTAACGGGDDSSDDSGKKNSANGKIEFNGAVGKVLNASTKKGGELKFIGSQDFDFLDPQRGYYGFMWDFARYYTRQLVTPKPVPGKESTELVPDMATARAEVSADGKTYKYTLKDGVKWEDGKPVTSKDVKYGIERIWAQDVLSGGPVYLMQVLDPDGKYKGPYKDTAPDKLGLKAIETPDDKTIIFKLPKPNADFEQMLAMPSATPVRQDKDTKEKYTLKPFSNGPYKVDSYTPTKGAQLSRNPNWDAATDDVRKALPDTISVTLTTNADDMDKRLIAGEYDVDLNATGIGQAARAEALNPKNRANVDNPQTGFIRYAVMPTDVKPFDNIDCRKAVVVGADHKSLQTARGGPQAGGDIATNMLPPAIGGADPAYDPYEFNKNPNGDVAKAKEYLKSCGKPNGFKTTIAVRNNKPLEVATAESLQASLKKIGIDAQIDQYDGAQTSGIIGAPANVRKKNYGIIIMGWGADFPTGQGFSQPLVDGRFILDSGNNNFSMTDDPAINKLFDDAIAAKTPEEASGFYKQMNEKVSDSAVYLPFTQEKNLIWRSSRLTNVYTADSYNGRYDYASLGVVK</sequence>
<dbReference type="RefSeq" id="WP_323377719.1">
    <property type="nucleotide sequence ID" value="NZ_WEGJ01000005.1"/>
</dbReference>
<dbReference type="PIRSF" id="PIRSF002741">
    <property type="entry name" value="MppA"/>
    <property type="match status" value="1"/>
</dbReference>
<name>A0A7K0CFF2_9ACTN</name>
<dbReference type="Proteomes" id="UP000466345">
    <property type="component" value="Unassembled WGS sequence"/>
</dbReference>
<organism evidence="6 7">
    <name type="scientific">Streptomyces smaragdinus</name>
    <dbReference type="NCBI Taxonomy" id="2585196"/>
    <lineage>
        <taxon>Bacteria</taxon>
        <taxon>Bacillati</taxon>
        <taxon>Actinomycetota</taxon>
        <taxon>Actinomycetes</taxon>
        <taxon>Kitasatosporales</taxon>
        <taxon>Streptomycetaceae</taxon>
        <taxon>Streptomyces</taxon>
    </lineage>
</organism>
<feature type="signal peptide" evidence="4">
    <location>
        <begin position="1"/>
        <end position="29"/>
    </location>
</feature>
<dbReference type="GO" id="GO:0042597">
    <property type="term" value="C:periplasmic space"/>
    <property type="evidence" value="ECO:0007669"/>
    <property type="project" value="UniProtKB-ARBA"/>
</dbReference>
<dbReference type="GO" id="GO:0043190">
    <property type="term" value="C:ATP-binding cassette (ABC) transporter complex"/>
    <property type="evidence" value="ECO:0007669"/>
    <property type="project" value="InterPro"/>
</dbReference>
<evidence type="ECO:0000256" key="3">
    <source>
        <dbReference type="ARBA" id="ARBA00022729"/>
    </source>
</evidence>
<feature type="domain" description="Solute-binding protein family 5" evidence="5">
    <location>
        <begin position="113"/>
        <end position="506"/>
    </location>
</feature>
<keyword evidence="7" id="KW-1185">Reference proteome</keyword>
<evidence type="ECO:0000256" key="1">
    <source>
        <dbReference type="ARBA" id="ARBA00004193"/>
    </source>
</evidence>
<feature type="chain" id="PRO_5038929830" description="Solute-binding protein family 5 domain-containing protein" evidence="4">
    <location>
        <begin position="30"/>
        <end position="597"/>
    </location>
</feature>